<evidence type="ECO:0000256" key="4">
    <source>
        <dbReference type="ARBA" id="ARBA00023054"/>
    </source>
</evidence>
<dbReference type="PROSITE" id="PS50812">
    <property type="entry name" value="PWWP"/>
    <property type="match status" value="1"/>
</dbReference>
<dbReference type="InterPro" id="IPR021567">
    <property type="entry name" value="LEDGF_IBD"/>
</dbReference>
<dbReference type="GO" id="GO:0005634">
    <property type="term" value="C:nucleus"/>
    <property type="evidence" value="ECO:0007669"/>
    <property type="project" value="UniProtKB-SubCell"/>
</dbReference>
<keyword evidence="5" id="KW-0238">DNA-binding</keyword>
<reference evidence="10" key="1">
    <citation type="submission" date="2022-02" db="EMBL/GenBank/DDBJ databases">
        <title>Atlantic sturgeon de novo genome assembly.</title>
        <authorList>
            <person name="Stock M."/>
            <person name="Klopp C."/>
            <person name="Guiguen Y."/>
            <person name="Cabau C."/>
            <person name="Parinello H."/>
            <person name="Santidrian Yebra-Pimentel E."/>
            <person name="Kuhl H."/>
            <person name="Dirks R.P."/>
            <person name="Guessner J."/>
            <person name="Wuertz S."/>
            <person name="Du K."/>
            <person name="Schartl M."/>
        </authorList>
    </citation>
    <scope>NUCLEOTIDE SEQUENCE</scope>
    <source>
        <strain evidence="10">STURGEONOMICS-FGT-2020</strain>
        <tissue evidence="10">Whole blood</tissue>
    </source>
</reference>
<evidence type="ECO:0000256" key="6">
    <source>
        <dbReference type="ARBA" id="ARBA00023163"/>
    </source>
</evidence>
<evidence type="ECO:0000256" key="7">
    <source>
        <dbReference type="ARBA" id="ARBA00023242"/>
    </source>
</evidence>
<evidence type="ECO:0000256" key="2">
    <source>
        <dbReference type="ARBA" id="ARBA00005309"/>
    </source>
</evidence>
<dbReference type="EMBL" id="JAGXEW010000002">
    <property type="protein sequence ID" value="KAK1175063.1"/>
    <property type="molecule type" value="Genomic_DNA"/>
</dbReference>
<feature type="compositionally biased region" description="Basic residues" evidence="8">
    <location>
        <begin position="124"/>
        <end position="140"/>
    </location>
</feature>
<gene>
    <name evidence="10" type="primary">PSIP1</name>
    <name evidence="10" type="ORF">AOXY_G2698</name>
</gene>
<name>A0AAD8LUP6_ACIOX</name>
<comment type="similarity">
    <text evidence="2">Belongs to the HDGF family.</text>
</comment>
<comment type="caution">
    <text evidence="10">The sequence shown here is derived from an EMBL/GenBank/DDBJ whole genome shotgun (WGS) entry which is preliminary data.</text>
</comment>
<dbReference type="PANTHER" id="PTHR12550">
    <property type="entry name" value="HEPATOMA-DERIVED GROWTH FACTOR-RELATED"/>
    <property type="match status" value="1"/>
</dbReference>
<dbReference type="InterPro" id="IPR036218">
    <property type="entry name" value="HIVI-bd_sf"/>
</dbReference>
<dbReference type="InterPro" id="IPR035441">
    <property type="entry name" value="TFIIS/LEDGF_dom_sf"/>
</dbReference>
<dbReference type="Gene3D" id="2.30.30.140">
    <property type="match status" value="1"/>
</dbReference>
<feature type="compositionally biased region" description="Basic and acidic residues" evidence="8">
    <location>
        <begin position="537"/>
        <end position="550"/>
    </location>
</feature>
<dbReference type="InterPro" id="IPR000313">
    <property type="entry name" value="PWWP_dom"/>
</dbReference>
<feature type="compositionally biased region" description="Basic and acidic residues" evidence="8">
    <location>
        <begin position="476"/>
        <end position="497"/>
    </location>
</feature>
<organism evidence="10 11">
    <name type="scientific">Acipenser oxyrinchus oxyrinchus</name>
    <dbReference type="NCBI Taxonomy" id="40147"/>
    <lineage>
        <taxon>Eukaryota</taxon>
        <taxon>Metazoa</taxon>
        <taxon>Chordata</taxon>
        <taxon>Craniata</taxon>
        <taxon>Vertebrata</taxon>
        <taxon>Euteleostomi</taxon>
        <taxon>Actinopterygii</taxon>
        <taxon>Chondrostei</taxon>
        <taxon>Acipenseriformes</taxon>
        <taxon>Acipenseridae</taxon>
        <taxon>Acipenser</taxon>
    </lineage>
</organism>
<evidence type="ECO:0000313" key="10">
    <source>
        <dbReference type="EMBL" id="KAK1175063.1"/>
    </source>
</evidence>
<feature type="region of interest" description="Disordered" evidence="8">
    <location>
        <begin position="476"/>
        <end position="558"/>
    </location>
</feature>
<feature type="compositionally biased region" description="Basic and acidic residues" evidence="8">
    <location>
        <begin position="337"/>
        <end position="377"/>
    </location>
</feature>
<dbReference type="GO" id="GO:0003677">
    <property type="term" value="F:DNA binding"/>
    <property type="evidence" value="ECO:0007669"/>
    <property type="project" value="UniProtKB-KW"/>
</dbReference>
<keyword evidence="7" id="KW-0539">Nucleus</keyword>
<keyword evidence="3" id="KW-0805">Transcription regulation</keyword>
<feature type="domain" description="PWWP" evidence="9">
    <location>
        <begin position="7"/>
        <end position="64"/>
    </location>
</feature>
<evidence type="ECO:0000256" key="1">
    <source>
        <dbReference type="ARBA" id="ARBA00004123"/>
    </source>
</evidence>
<dbReference type="SUPFAM" id="SSF63748">
    <property type="entry name" value="Tudor/PWWP/MBT"/>
    <property type="match status" value="1"/>
</dbReference>
<evidence type="ECO:0000256" key="5">
    <source>
        <dbReference type="ARBA" id="ARBA00023125"/>
    </source>
</evidence>
<dbReference type="SMART" id="SM00293">
    <property type="entry name" value="PWWP"/>
    <property type="match status" value="1"/>
</dbReference>
<dbReference type="SUPFAM" id="SSF140576">
    <property type="entry name" value="HIV integrase-binding domain"/>
    <property type="match status" value="1"/>
</dbReference>
<evidence type="ECO:0000313" key="11">
    <source>
        <dbReference type="Proteomes" id="UP001230051"/>
    </source>
</evidence>
<dbReference type="Gene3D" id="1.20.930.10">
    <property type="entry name" value="Conserved domain common to transcription factors TFIIS, elongin A, CRSP70"/>
    <property type="match status" value="1"/>
</dbReference>
<protein>
    <submittedName>
        <fullName evidence="10">PC4 and SFRS1-interacting protein-like</fullName>
    </submittedName>
</protein>
<keyword evidence="11" id="KW-1185">Reference proteome</keyword>
<sequence length="558" mass="62569">MTRDYKPGDLIFAKMKGYPHWPARVDDVPDGAVKPSNAKLPIFFFGTHETAFLGPKDIFPYAENKDKYGKPNKRKGFNEGLWEIENNPKVELSDQEMRPVESVADLVSDSSQEHEEEGEAKAGDKRRKSTSAKVSAKRVRLATAGSEGVQEEAEGANKDTENLPVSGYDTAKKGAPETPVKAKRGRKKKILEVEPESEKDEVIASPVLSPPVAEVVTPKRRGRKPKAEKLLSPPLPPTSGSEMDLSEPEKRRKRGLEEKLTKPQKSEEEDKKKDGRKRKDGEKPVETGEKESMKEPELKRRKNAKGGSSSDSEDDGEKNKNDDKRRNILKAQQDMLEMEKDERRRKMEEQKASEQSKEDGKKPEEKKVEKKKDLSTESRLQRLHGEIKISLKIDSPDVKKCIEALDELGTLQVTTQHLQKHSELIATLKKIRRFKASQDIMDKATMLYNKFKTMFLVGEGDSVITQVLNKSLAEQKQHEEAKKGAIKKAEQAKELSTDTKGMNGDVCAGERNVSQQDQDKEETTGKEPGNAEQSSAGKEKAEEESEKQQKGGECLPEN</sequence>
<evidence type="ECO:0000256" key="3">
    <source>
        <dbReference type="ARBA" id="ARBA00023015"/>
    </source>
</evidence>
<feature type="compositionally biased region" description="Basic and acidic residues" evidence="8">
    <location>
        <begin position="317"/>
        <end position="326"/>
    </location>
</feature>
<feature type="compositionally biased region" description="Basic and acidic residues" evidence="8">
    <location>
        <begin position="247"/>
        <end position="298"/>
    </location>
</feature>
<comment type="subcellular location">
    <subcellularLocation>
        <location evidence="1">Nucleus</location>
    </subcellularLocation>
</comment>
<dbReference type="PANTHER" id="PTHR12550:SF42">
    <property type="entry name" value="PC4 AND SFRS1-INTERACTING PROTEIN"/>
    <property type="match status" value="1"/>
</dbReference>
<proteinExistence type="inferred from homology"/>
<accession>A0AAD8LUP6</accession>
<dbReference type="Proteomes" id="UP001230051">
    <property type="component" value="Unassembled WGS sequence"/>
</dbReference>
<keyword evidence="4" id="KW-0175">Coiled coil</keyword>
<dbReference type="FunFam" id="2.30.30.140:FF:000017">
    <property type="entry name" value="hepatoma-derived growth factor isoform X1"/>
    <property type="match status" value="1"/>
</dbReference>
<feature type="region of interest" description="Disordered" evidence="8">
    <location>
        <begin position="106"/>
        <end position="377"/>
    </location>
</feature>
<dbReference type="CDD" id="cd20151">
    <property type="entry name" value="PWWP_PSIP"/>
    <property type="match status" value="1"/>
</dbReference>
<dbReference type="Pfam" id="PF11467">
    <property type="entry name" value="LEDGF"/>
    <property type="match status" value="1"/>
</dbReference>
<dbReference type="Pfam" id="PF00855">
    <property type="entry name" value="PWWP"/>
    <property type="match status" value="1"/>
</dbReference>
<evidence type="ECO:0000259" key="9">
    <source>
        <dbReference type="PROSITE" id="PS50812"/>
    </source>
</evidence>
<keyword evidence="6" id="KW-0804">Transcription</keyword>
<evidence type="ECO:0000256" key="8">
    <source>
        <dbReference type="SAM" id="MobiDB-lite"/>
    </source>
</evidence>
<dbReference type="AlphaFoldDB" id="A0AAD8LUP6"/>